<feature type="domain" description="GFO/IDH/MocA-like oxidoreductase" evidence="4">
    <location>
        <begin position="139"/>
        <end position="264"/>
    </location>
</feature>
<evidence type="ECO:0000256" key="1">
    <source>
        <dbReference type="ARBA" id="ARBA00010928"/>
    </source>
</evidence>
<dbReference type="Gene3D" id="3.30.360.10">
    <property type="entry name" value="Dihydrodipicolinate Reductase, domain 2"/>
    <property type="match status" value="1"/>
</dbReference>
<dbReference type="Gene3D" id="3.40.50.720">
    <property type="entry name" value="NAD(P)-binding Rossmann-like Domain"/>
    <property type="match status" value="1"/>
</dbReference>
<gene>
    <name evidence="5" type="ORF">B0J13DRAFT_499474</name>
</gene>
<organism evidence="5 6">
    <name type="scientific">Dactylonectria estremocensis</name>
    <dbReference type="NCBI Taxonomy" id="1079267"/>
    <lineage>
        <taxon>Eukaryota</taxon>
        <taxon>Fungi</taxon>
        <taxon>Dikarya</taxon>
        <taxon>Ascomycota</taxon>
        <taxon>Pezizomycotina</taxon>
        <taxon>Sordariomycetes</taxon>
        <taxon>Hypocreomycetidae</taxon>
        <taxon>Hypocreales</taxon>
        <taxon>Nectriaceae</taxon>
        <taxon>Dactylonectria</taxon>
    </lineage>
</organism>
<dbReference type="EMBL" id="JAGMUU010000006">
    <property type="protein sequence ID" value="KAH7150430.1"/>
    <property type="molecule type" value="Genomic_DNA"/>
</dbReference>
<dbReference type="GO" id="GO:0016491">
    <property type="term" value="F:oxidoreductase activity"/>
    <property type="evidence" value="ECO:0007669"/>
    <property type="project" value="UniProtKB-KW"/>
</dbReference>
<dbReference type="Pfam" id="PF22725">
    <property type="entry name" value="GFO_IDH_MocA_C3"/>
    <property type="match status" value="1"/>
</dbReference>
<dbReference type="Proteomes" id="UP000717696">
    <property type="component" value="Unassembled WGS sequence"/>
</dbReference>
<dbReference type="GO" id="GO:0005737">
    <property type="term" value="C:cytoplasm"/>
    <property type="evidence" value="ECO:0007669"/>
    <property type="project" value="TreeGrafter"/>
</dbReference>
<keyword evidence="2" id="KW-0560">Oxidoreductase</keyword>
<evidence type="ECO:0000313" key="6">
    <source>
        <dbReference type="Proteomes" id="UP000717696"/>
    </source>
</evidence>
<reference evidence="5" key="1">
    <citation type="journal article" date="2021" name="Nat. Commun.">
        <title>Genetic determinants of endophytism in the Arabidopsis root mycobiome.</title>
        <authorList>
            <person name="Mesny F."/>
            <person name="Miyauchi S."/>
            <person name="Thiergart T."/>
            <person name="Pickel B."/>
            <person name="Atanasova L."/>
            <person name="Karlsson M."/>
            <person name="Huettel B."/>
            <person name="Barry K.W."/>
            <person name="Haridas S."/>
            <person name="Chen C."/>
            <person name="Bauer D."/>
            <person name="Andreopoulos W."/>
            <person name="Pangilinan J."/>
            <person name="LaButti K."/>
            <person name="Riley R."/>
            <person name="Lipzen A."/>
            <person name="Clum A."/>
            <person name="Drula E."/>
            <person name="Henrissat B."/>
            <person name="Kohler A."/>
            <person name="Grigoriev I.V."/>
            <person name="Martin F.M."/>
            <person name="Hacquard S."/>
        </authorList>
    </citation>
    <scope>NUCLEOTIDE SEQUENCE</scope>
    <source>
        <strain evidence="5">MPI-CAGE-AT-0021</strain>
    </source>
</reference>
<dbReference type="InterPro" id="IPR036291">
    <property type="entry name" value="NAD(P)-bd_dom_sf"/>
</dbReference>
<dbReference type="PANTHER" id="PTHR42840:SF3">
    <property type="entry name" value="BINDING ROSSMANN FOLD OXIDOREDUCTASE, PUTATIVE (AFU_ORTHOLOGUE AFUA_2G10240)-RELATED"/>
    <property type="match status" value="1"/>
</dbReference>
<evidence type="ECO:0000313" key="5">
    <source>
        <dbReference type="EMBL" id="KAH7150430.1"/>
    </source>
</evidence>
<dbReference type="InterPro" id="IPR055170">
    <property type="entry name" value="GFO_IDH_MocA-like_dom"/>
</dbReference>
<name>A0A9P9EZ30_9HYPO</name>
<protein>
    <submittedName>
        <fullName evidence="5">NAD-binding Rossmann fold oxidoreductase family protein</fullName>
    </submittedName>
</protein>
<comment type="caution">
    <text evidence="5">The sequence shown here is derived from an EMBL/GenBank/DDBJ whole genome shotgun (WGS) entry which is preliminary data.</text>
</comment>
<sequence length="358" mass="39571">MSTQQKTLNVGVVGIGRMGQRHAMNIQRLVPRAKLLCACSPAEADLIWAKEHLIPHGVKVFSTYEEMIETPGLEAIIISSLTELHMKHTVAALDRGIHVLCEKPICSSVSELNALCDRADANPQTKLMVAFCRRFDDSYQDAYEKIQAGVIGKPFIFRSHGCEKLDQSPFFHQYLKNSGGIYFDAAIHDIDLSLMFLGEDSIPKSVSAMGTASFFPALAENGDADNAIGVCEFWDGKMAHFYHSRTSAHGYDNTSEIIGTKGKLAVNLTPRRNRVEIGDSSGLRIESTPSWYDRYISSFVVEANSWVEAILDNKAMPIPLRSAVTSLVIAQALQESLKTGRRIDFTRQGQPKPLTGHL</sequence>
<dbReference type="SUPFAM" id="SSF51735">
    <property type="entry name" value="NAD(P)-binding Rossmann-fold domains"/>
    <property type="match status" value="1"/>
</dbReference>
<dbReference type="AlphaFoldDB" id="A0A9P9EZ30"/>
<dbReference type="GO" id="GO:0006740">
    <property type="term" value="P:NADPH regeneration"/>
    <property type="evidence" value="ECO:0007669"/>
    <property type="project" value="TreeGrafter"/>
</dbReference>
<evidence type="ECO:0000259" key="3">
    <source>
        <dbReference type="Pfam" id="PF01408"/>
    </source>
</evidence>
<dbReference type="Pfam" id="PF01408">
    <property type="entry name" value="GFO_IDH_MocA"/>
    <property type="match status" value="1"/>
</dbReference>
<comment type="similarity">
    <text evidence="1">Belongs to the Gfo/Idh/MocA family.</text>
</comment>
<dbReference type="GO" id="GO:0000166">
    <property type="term" value="F:nucleotide binding"/>
    <property type="evidence" value="ECO:0007669"/>
    <property type="project" value="InterPro"/>
</dbReference>
<evidence type="ECO:0000259" key="4">
    <source>
        <dbReference type="Pfam" id="PF22725"/>
    </source>
</evidence>
<proteinExistence type="inferred from homology"/>
<dbReference type="OrthoDB" id="446809at2759"/>
<evidence type="ECO:0000256" key="2">
    <source>
        <dbReference type="ARBA" id="ARBA00023002"/>
    </source>
</evidence>
<accession>A0A9P9EZ30</accession>
<feature type="domain" description="Gfo/Idh/MocA-like oxidoreductase N-terminal" evidence="3">
    <location>
        <begin position="8"/>
        <end position="130"/>
    </location>
</feature>
<keyword evidence="6" id="KW-1185">Reference proteome</keyword>
<dbReference type="InterPro" id="IPR000683">
    <property type="entry name" value="Gfo/Idh/MocA-like_OxRdtase_N"/>
</dbReference>
<dbReference type="PANTHER" id="PTHR42840">
    <property type="entry name" value="NAD(P)-BINDING ROSSMANN-FOLD SUPERFAMILY PROTEIN-RELATED"/>
    <property type="match status" value="1"/>
</dbReference>
<dbReference type="SUPFAM" id="SSF55347">
    <property type="entry name" value="Glyceraldehyde-3-phosphate dehydrogenase-like, C-terminal domain"/>
    <property type="match status" value="1"/>
</dbReference>